<comment type="caution">
    <text evidence="2">The sequence shown here is derived from an EMBL/GenBank/DDBJ whole genome shotgun (WGS) entry which is preliminary data.</text>
</comment>
<evidence type="ECO:0000256" key="1">
    <source>
        <dbReference type="SAM" id="Phobius"/>
    </source>
</evidence>
<feature type="transmembrane region" description="Helical" evidence="1">
    <location>
        <begin position="69"/>
        <end position="88"/>
    </location>
</feature>
<dbReference type="AlphaFoldDB" id="A0A317ZAG8"/>
<feature type="non-terminal residue" evidence="2">
    <location>
        <position position="112"/>
    </location>
</feature>
<keyword evidence="1" id="KW-0472">Membrane</keyword>
<dbReference type="STRING" id="937773.SPSINT_0374"/>
<organism evidence="2 3">
    <name type="scientific">Staphylococcus pseudintermedius</name>
    <dbReference type="NCBI Taxonomy" id="283734"/>
    <lineage>
        <taxon>Bacteria</taxon>
        <taxon>Bacillati</taxon>
        <taxon>Bacillota</taxon>
        <taxon>Bacilli</taxon>
        <taxon>Bacillales</taxon>
        <taxon>Staphylococcaceae</taxon>
        <taxon>Staphylococcus</taxon>
        <taxon>Staphylococcus intermedius group</taxon>
    </lineage>
</organism>
<gene>
    <name evidence="2" type="ORF">DD924_08115</name>
</gene>
<accession>A0A317ZAG8</accession>
<sequence>MATQNQRRSAYGKVWLFFMYYWLIFGISTYFGQFLPIAWRQPLSIGLLVLILASMVFQRVRFSGPIISHIYTIVVGLLSYAAFMYTLQDLGARLFFNMVILAVSGFVIFGYR</sequence>
<name>A0A317ZAG8_STAPS</name>
<evidence type="ECO:0000313" key="3">
    <source>
        <dbReference type="Proteomes" id="UP000246351"/>
    </source>
</evidence>
<feature type="transmembrane region" description="Helical" evidence="1">
    <location>
        <begin position="94"/>
        <end position="111"/>
    </location>
</feature>
<evidence type="ECO:0000313" key="2">
    <source>
        <dbReference type="EMBL" id="PWZ98437.1"/>
    </source>
</evidence>
<keyword evidence="1" id="KW-1133">Transmembrane helix</keyword>
<feature type="transmembrane region" description="Helical" evidence="1">
    <location>
        <begin position="37"/>
        <end position="57"/>
    </location>
</feature>
<dbReference type="Proteomes" id="UP000246351">
    <property type="component" value="Unassembled WGS sequence"/>
</dbReference>
<protein>
    <submittedName>
        <fullName evidence="2">Uncharacterized protein</fullName>
    </submittedName>
</protein>
<keyword evidence="1" id="KW-0812">Transmembrane</keyword>
<reference evidence="2 3" key="1">
    <citation type="journal article" date="2018" name="Vet. Microbiol.">
        <title>Clonal diversity and geographic distribution of methicillin-resistant Staphylococcus pseudintermedius from Australian animals: Discovery of novel sequence types.</title>
        <authorList>
            <person name="Worthing K.A."/>
            <person name="Abraham S."/>
            <person name="Coombs G.W."/>
            <person name="Pang S."/>
            <person name="Saputra S."/>
            <person name="Jordan D."/>
            <person name="Trott D.J."/>
            <person name="Norris J.M."/>
        </authorList>
    </citation>
    <scope>NUCLEOTIDE SEQUENCE [LARGE SCALE GENOMIC DNA]</scope>
    <source>
        <strain evidence="2 3">ST71 3</strain>
    </source>
</reference>
<feature type="transmembrane region" description="Helical" evidence="1">
    <location>
        <begin position="12"/>
        <end position="31"/>
    </location>
</feature>
<proteinExistence type="predicted"/>
<dbReference type="EMBL" id="QEIV01000719">
    <property type="protein sequence ID" value="PWZ98437.1"/>
    <property type="molecule type" value="Genomic_DNA"/>
</dbReference>